<dbReference type="AlphaFoldDB" id="A0A1X1H601"/>
<accession>A0A1X1H601</accession>
<evidence type="ECO:0000313" key="2">
    <source>
        <dbReference type="EMBL" id="ORO54473.1"/>
    </source>
</evidence>
<dbReference type="RefSeq" id="WP_084878436.1">
    <property type="nucleotide sequence ID" value="NZ_NCUK01000013.1"/>
</dbReference>
<name>A0A1X1H601_STROR</name>
<evidence type="ECO:0000313" key="3">
    <source>
        <dbReference type="Proteomes" id="UP000193669"/>
    </source>
</evidence>
<sequence>MANKKKKQKSIPEKDIKKEFVAKVNLSSKTNQKKGNTSDIENKTDNASFIIPQPLLIKNKDNDKTVFEKIIQFLPLVISIISLGFTMFLGFRTIENNEKNQENNIKNQENNKINQDRSKYLDTTNFNIVQNFWQENPSYTLYNESTKPLTIPPKPSYYMYIPAKLFWIFKDGTRFSNLILLPVSYDNVISQSSTGKTIDEITTSVLPKNFYGKLGARDLRSRFYGHPGIDNIAYELRVYPFLAIDTKLNYSYKDKPEIPISENFVTTPWSKEPLSDTRYNDLENYTRNIAHFPENEIKIVGDDNIYDTAFAYLDSQFSKFIPMLKEGFKNNEEQQRYYTLMGNRWDMKYDPQKDILDYAKPSEDNFHSLGRELSDKVIPAKDPLYPDY</sequence>
<keyword evidence="1" id="KW-0472">Membrane</keyword>
<reference evidence="2 3" key="1">
    <citation type="journal article" date="2016" name="Eur. J. Clin. Microbiol. Infect. Dis.">
        <title>Whole genome sequencing as a tool for phylogenetic analysis of clinical strains of Mitis group streptococci.</title>
        <authorList>
            <person name="Rasmussen L.H."/>
            <person name="Dargis R."/>
            <person name="Hojholt K."/>
            <person name="Christensen J.J."/>
            <person name="Skovgaard O."/>
            <person name="Justesen U.S."/>
            <person name="Rosenvinge F.S."/>
            <person name="Moser C."/>
            <person name="Lukjancenko O."/>
            <person name="Rasmussen S."/>
            <person name="Nielsen X.C."/>
        </authorList>
    </citation>
    <scope>NUCLEOTIDE SEQUENCE [LARGE SCALE GENOMIC DNA]</scope>
    <source>
        <strain evidence="2 3">RH_57980_07</strain>
    </source>
</reference>
<organism evidence="2 3">
    <name type="scientific">Streptococcus oralis subsp. oralis</name>
    <dbReference type="NCBI Taxonomy" id="1891914"/>
    <lineage>
        <taxon>Bacteria</taxon>
        <taxon>Bacillati</taxon>
        <taxon>Bacillota</taxon>
        <taxon>Bacilli</taxon>
        <taxon>Lactobacillales</taxon>
        <taxon>Streptococcaceae</taxon>
        <taxon>Streptococcus</taxon>
    </lineage>
</organism>
<feature type="transmembrane region" description="Helical" evidence="1">
    <location>
        <begin position="70"/>
        <end position="91"/>
    </location>
</feature>
<dbReference type="Proteomes" id="UP000193669">
    <property type="component" value="Unassembled WGS sequence"/>
</dbReference>
<comment type="caution">
    <text evidence="2">The sequence shown here is derived from an EMBL/GenBank/DDBJ whole genome shotgun (WGS) entry which is preliminary data.</text>
</comment>
<evidence type="ECO:0000256" key="1">
    <source>
        <dbReference type="SAM" id="Phobius"/>
    </source>
</evidence>
<protein>
    <submittedName>
        <fullName evidence="2">Uncharacterized protein</fullName>
    </submittedName>
</protein>
<keyword evidence="1" id="KW-0812">Transmembrane</keyword>
<keyword evidence="1" id="KW-1133">Transmembrane helix</keyword>
<proteinExistence type="predicted"/>
<gene>
    <name evidence="2" type="ORF">B7721_07945</name>
</gene>
<dbReference type="EMBL" id="NCUK01000013">
    <property type="protein sequence ID" value="ORO54473.1"/>
    <property type="molecule type" value="Genomic_DNA"/>
</dbReference>